<dbReference type="Proteomes" id="UP000887576">
    <property type="component" value="Unplaced"/>
</dbReference>
<sequence length="685" mass="76866">MSKFLTLFLIFFEIGVVFCAIDQVYDNGLAKICKPIDKPLDVLFIIDGSGSVEGPTFEMQLELLNRVIDTVNVGENETQIGVLQYASYTFSEFNFKTYRTKEGLRSGVKKIRHKSGTTKAGKALDKAYHLFNDLNSGSRKTNPNVGQVAIIVSDGHSHDDPYSKAEKLRDAGVKIIGLGIGPHINMNELVQITDDPNLAFADLTSAASLLKFTNTFKKLAIGEECKFARGEDGAKITCSSDSIKVEVSTTAPFAGHLYIDGQFYDPKCKVESNTTEIVLNVGLTDCGIQRQFSINPRGFLFETKVKLQFHPFYVTPLDKTFNVRCFYQDKLQEEETAEIDWELLKEHAQLSNQEKKMPCSYKVQALNANNNCGTKDKMSIGEKIVHKWECNSRNFDTYQSMLVHSCFLIDVKNDVEKIIIDENGCSLDENIIKTPEYLSPLMVTSKGIVVSHPDSPLVRIHCSLRFCDRLMGECDEILPPKCNKTEIQKRQSGFPVSIKALGETQPQLVTFDHSKINKTSFDAVRRRLNLDQRVSYSVGTKTQVQPRVPFARHADIKLNTQPVRIVENSTNSVKTDKITDKPNIASSKVLTSTTPSPVEFEEYSVEVDDIEVKKTNDLFKGADDPFQEPKKLSKDEQTALERELLNISPQLDENLFSTMSTSEILLESPTISIFTRSTDSCLQEN</sequence>
<proteinExistence type="predicted"/>
<evidence type="ECO:0000313" key="2">
    <source>
        <dbReference type="WBParaSite" id="JU765_v2.g6198.t1"/>
    </source>
</evidence>
<organism evidence="1 2">
    <name type="scientific">Panagrolaimus sp. JU765</name>
    <dbReference type="NCBI Taxonomy" id="591449"/>
    <lineage>
        <taxon>Eukaryota</taxon>
        <taxon>Metazoa</taxon>
        <taxon>Ecdysozoa</taxon>
        <taxon>Nematoda</taxon>
        <taxon>Chromadorea</taxon>
        <taxon>Rhabditida</taxon>
        <taxon>Tylenchina</taxon>
        <taxon>Panagrolaimomorpha</taxon>
        <taxon>Panagrolaimoidea</taxon>
        <taxon>Panagrolaimidae</taxon>
        <taxon>Panagrolaimus</taxon>
    </lineage>
</organism>
<dbReference type="WBParaSite" id="JU765_v2.g6198.t1">
    <property type="protein sequence ID" value="JU765_v2.g6198.t1"/>
    <property type="gene ID" value="JU765_v2.g6198"/>
</dbReference>
<name>A0AC34REF6_9BILA</name>
<accession>A0AC34REF6</accession>
<protein>
    <submittedName>
        <fullName evidence="2">Uncharacterized protein</fullName>
    </submittedName>
</protein>
<evidence type="ECO:0000313" key="1">
    <source>
        <dbReference type="Proteomes" id="UP000887576"/>
    </source>
</evidence>
<reference evidence="2" key="1">
    <citation type="submission" date="2022-11" db="UniProtKB">
        <authorList>
            <consortium name="WormBaseParasite"/>
        </authorList>
    </citation>
    <scope>IDENTIFICATION</scope>
</reference>